<organism evidence="21 22">
    <name type="scientific">Neisseria cinerea ATCC 14685</name>
    <dbReference type="NCBI Taxonomy" id="546262"/>
    <lineage>
        <taxon>Bacteria</taxon>
        <taxon>Pseudomonadati</taxon>
        <taxon>Pseudomonadota</taxon>
        <taxon>Betaproteobacteria</taxon>
        <taxon>Neisseriales</taxon>
        <taxon>Neisseriaceae</taxon>
        <taxon>Neisseria</taxon>
    </lineage>
</organism>
<feature type="binding site" evidence="18">
    <location>
        <position position="119"/>
    </location>
    <ligand>
        <name>Mg(2+)</name>
        <dbReference type="ChEBI" id="CHEBI:18420"/>
    </ligand>
</feature>
<evidence type="ECO:0000256" key="10">
    <source>
        <dbReference type="ARBA" id="ARBA00022960"/>
    </source>
</evidence>
<evidence type="ECO:0000256" key="9">
    <source>
        <dbReference type="ARBA" id="ARBA00022842"/>
    </source>
</evidence>
<evidence type="ECO:0000259" key="19">
    <source>
        <dbReference type="Pfam" id="PF12804"/>
    </source>
</evidence>
<dbReference type="CDD" id="cd03353">
    <property type="entry name" value="LbH_GlmU_C"/>
    <property type="match status" value="1"/>
</dbReference>
<keyword evidence="10 18" id="KW-0133">Cell shape</keyword>
<feature type="binding site" evidence="18">
    <location>
        <position position="391"/>
    </location>
    <ligand>
        <name>UDP-N-acetyl-alpha-D-glucosamine</name>
        <dbReference type="ChEBI" id="CHEBI:57705"/>
    </ligand>
</feature>
<dbReference type="InterPro" id="IPR056729">
    <property type="entry name" value="GMPPB_C"/>
</dbReference>
<dbReference type="InterPro" id="IPR025877">
    <property type="entry name" value="MobA-like_NTP_Trfase"/>
</dbReference>
<dbReference type="EC" id="2.7.7.23" evidence="18"/>
<evidence type="ECO:0000256" key="16">
    <source>
        <dbReference type="ARBA" id="ARBA00048493"/>
    </source>
</evidence>
<dbReference type="InterPro" id="IPR005882">
    <property type="entry name" value="Bifunctional_GlmU"/>
</dbReference>
<dbReference type="NCBIfam" id="TIGR01173">
    <property type="entry name" value="glmU"/>
    <property type="match status" value="1"/>
</dbReference>
<sequence length="471" mass="50414">MPSEAASDGMAQETVMPQNTLNIVILAAGKGTRMYSKMPKVLHRIGGKPMVGRVIDTAAALNPQNICVVIGHGKEQVLDTVKRDVVWVEQTEQLGTGHAVKTALPHLSYEGRTLVLYGDVPLIDTATLETLLEAAGSEVGLLTDVPADPTGLGRIIRDSQGSVTAIVEEKDADSAQKAVREINTGILVLPNAKLENWLNSLSNNNAQGEYYLTDLIAKAVADGIKVHPVQVRASHLAAGVNNKLQLAELERIFQTEQAQALLKAGVTLRDPARFDLRGRLKHGQDVVIDVNVVLEGDIEIGDNVEIGANCVIKNAKIGANSKIAPFSHLEDCEVGQNNQIGPYARLRPKARLSDDVHVGNFVEIKNAAIGKGTKANHLTYIGDAEVGSKTNFGAGTIIANYDGVNKYKTVIGDEVRIGSNCVLVAPITLGNKVTTGAGSTITHNVEDNKLALARSRQTVIEGWVRPEKDKQ</sequence>
<feature type="region of interest" description="N-acetyltransferase" evidence="18">
    <location>
        <begin position="265"/>
        <end position="471"/>
    </location>
</feature>
<evidence type="ECO:0000256" key="3">
    <source>
        <dbReference type="ARBA" id="ARBA00007947"/>
    </source>
</evidence>
<dbReference type="GO" id="GO:0071555">
    <property type="term" value="P:cell wall organization"/>
    <property type="evidence" value="ECO:0007669"/>
    <property type="project" value="UniProtKB-KW"/>
</dbReference>
<dbReference type="AlphaFoldDB" id="D0W5Y3"/>
<feature type="binding site" evidence="18">
    <location>
        <position position="454"/>
    </location>
    <ligand>
        <name>acetyl-CoA</name>
        <dbReference type="ChEBI" id="CHEBI:57288"/>
    </ligand>
</feature>
<dbReference type="CDD" id="cd02540">
    <property type="entry name" value="GT2_GlmU_N_bac"/>
    <property type="match status" value="1"/>
</dbReference>
<feature type="binding site" evidence="18">
    <location>
        <position position="437"/>
    </location>
    <ligand>
        <name>acetyl-CoA</name>
        <dbReference type="ChEBI" id="CHEBI:57288"/>
    </ligand>
</feature>
<keyword evidence="6 18" id="KW-0548">Nucleotidyltransferase</keyword>
<keyword evidence="11 18" id="KW-0573">Peptidoglycan synthesis</keyword>
<dbReference type="InterPro" id="IPR029044">
    <property type="entry name" value="Nucleotide-diphossugar_trans"/>
</dbReference>
<evidence type="ECO:0000313" key="21">
    <source>
        <dbReference type="EMBL" id="EEZ70764.1"/>
    </source>
</evidence>
<proteinExistence type="inferred from homology"/>
<feature type="domain" description="MobA-like NTP transferase" evidence="19">
    <location>
        <begin position="24"/>
        <end position="137"/>
    </location>
</feature>
<evidence type="ECO:0000256" key="7">
    <source>
        <dbReference type="ARBA" id="ARBA00022723"/>
    </source>
</evidence>
<name>D0W5Y3_NEICI</name>
<evidence type="ECO:0000256" key="17">
    <source>
        <dbReference type="ARBA" id="ARBA00049628"/>
    </source>
</evidence>
<evidence type="ECO:0000256" key="12">
    <source>
        <dbReference type="ARBA" id="ARBA00023268"/>
    </source>
</evidence>
<dbReference type="GO" id="GO:0016020">
    <property type="term" value="C:membrane"/>
    <property type="evidence" value="ECO:0007669"/>
    <property type="project" value="GOC"/>
</dbReference>
<dbReference type="HAMAP" id="MF_01631">
    <property type="entry name" value="GlmU"/>
    <property type="match status" value="1"/>
</dbReference>
<keyword evidence="8 18" id="KW-0677">Repeat</keyword>
<feature type="binding site" evidence="18">
    <location>
        <position position="394"/>
    </location>
    <ligand>
        <name>acetyl-CoA</name>
        <dbReference type="ChEBI" id="CHEBI:57288"/>
    </ligand>
</feature>
<dbReference type="InterPro" id="IPR001451">
    <property type="entry name" value="Hexapep"/>
</dbReference>
<evidence type="ECO:0000256" key="2">
    <source>
        <dbReference type="ARBA" id="ARBA00007707"/>
    </source>
</evidence>
<feature type="binding site" evidence="18">
    <location>
        <position position="241"/>
    </location>
    <ligand>
        <name>UDP-N-acetyl-alpha-D-glucosamine</name>
        <dbReference type="ChEBI" id="CHEBI:57705"/>
    </ligand>
</feature>
<dbReference type="Pfam" id="PF25087">
    <property type="entry name" value="GMPPB_C"/>
    <property type="match status" value="1"/>
</dbReference>
<dbReference type="Gene3D" id="3.90.550.10">
    <property type="entry name" value="Spore Coat Polysaccharide Biosynthesis Protein SpsA, Chain A"/>
    <property type="match status" value="1"/>
</dbReference>
<comment type="caution">
    <text evidence="21">The sequence shown here is derived from an EMBL/GenBank/DDBJ whole genome shotgun (WGS) entry which is preliminary data.</text>
</comment>
<feature type="binding site" evidence="18">
    <location>
        <position position="40"/>
    </location>
    <ligand>
        <name>UDP-N-acetyl-alpha-D-glucosamine</name>
        <dbReference type="ChEBI" id="CHEBI:57705"/>
    </ligand>
</feature>
<dbReference type="GO" id="GO:0009252">
    <property type="term" value="P:peptidoglycan biosynthetic process"/>
    <property type="evidence" value="ECO:0007669"/>
    <property type="project" value="UniProtKB-UniRule"/>
</dbReference>
<protein>
    <recommendedName>
        <fullName evidence="18">Bifunctional protein GlmU</fullName>
    </recommendedName>
    <domain>
        <recommendedName>
            <fullName evidence="18">UDP-N-acetylglucosamine pyrophosphorylase</fullName>
            <ecNumber evidence="18">2.7.7.23</ecNumber>
        </recommendedName>
        <alternativeName>
            <fullName evidence="18">N-acetylglucosamine-1-phosphate uridyltransferase</fullName>
        </alternativeName>
    </domain>
    <domain>
        <recommendedName>
            <fullName evidence="18">Glucosamine-1-phosphate N-acetyltransferase</fullName>
            <ecNumber evidence="18">2.3.1.157</ecNumber>
        </recommendedName>
    </domain>
</protein>
<keyword evidence="7 18" id="KW-0479">Metal-binding</keyword>
<dbReference type="EC" id="2.3.1.157" evidence="18"/>
<evidence type="ECO:0000259" key="20">
    <source>
        <dbReference type="Pfam" id="PF25087"/>
    </source>
</evidence>
<dbReference type="GO" id="GO:0019134">
    <property type="term" value="F:glucosamine-1-phosphate N-acetyltransferase activity"/>
    <property type="evidence" value="ECO:0007669"/>
    <property type="project" value="UniProtKB-UniRule"/>
</dbReference>
<feature type="binding site" evidence="18">
    <location>
        <position position="347"/>
    </location>
    <ligand>
        <name>UDP-N-acetyl-alpha-D-glucosamine</name>
        <dbReference type="ChEBI" id="CHEBI:57705"/>
    </ligand>
</feature>
<dbReference type="GO" id="GO:0009245">
    <property type="term" value="P:lipid A biosynthetic process"/>
    <property type="evidence" value="ECO:0007669"/>
    <property type="project" value="UniProtKB-UniRule"/>
</dbReference>
<comment type="pathway">
    <text evidence="18">Nucleotide-sugar biosynthesis; UDP-N-acetyl-alpha-D-glucosamine biosynthesis; UDP-N-acetyl-alpha-D-glucosamine from N-acetyl-alpha-D-glucosamine 1-phosphate: step 1/1.</text>
</comment>
<feature type="binding site" evidence="18">
    <location>
        <position position="153"/>
    </location>
    <ligand>
        <name>UDP-N-acetyl-alpha-D-glucosamine</name>
        <dbReference type="ChEBI" id="CHEBI:57705"/>
    </ligand>
</feature>
<feature type="binding site" evidence="18">
    <location>
        <begin position="26"/>
        <end position="29"/>
    </location>
    <ligand>
        <name>UDP-N-acetyl-alpha-D-glucosamine</name>
        <dbReference type="ChEBI" id="CHEBI:57705"/>
    </ligand>
</feature>
<dbReference type="InterPro" id="IPR038009">
    <property type="entry name" value="GlmU_C_LbH"/>
</dbReference>
<evidence type="ECO:0000256" key="5">
    <source>
        <dbReference type="ARBA" id="ARBA00022679"/>
    </source>
</evidence>
<evidence type="ECO:0000256" key="6">
    <source>
        <dbReference type="ARBA" id="ARBA00022695"/>
    </source>
</evidence>
<feature type="binding site" evidence="18">
    <location>
        <position position="241"/>
    </location>
    <ligand>
        <name>Mg(2+)</name>
        <dbReference type="ChEBI" id="CHEBI:18420"/>
    </ligand>
</feature>
<dbReference type="UniPathway" id="UPA00113">
    <property type="reaction ID" value="UER00532"/>
</dbReference>
<comment type="pathway">
    <text evidence="18">Bacterial outer membrane biogenesis; LPS lipid A biosynthesis.</text>
</comment>
<keyword evidence="5 18" id="KW-0808">Transferase</keyword>
<dbReference type="SUPFAM" id="SSF51161">
    <property type="entry name" value="Trimeric LpxA-like enzymes"/>
    <property type="match status" value="1"/>
</dbReference>
<dbReference type="EMBL" id="ACDY02000020">
    <property type="protein sequence ID" value="EEZ70764.1"/>
    <property type="molecule type" value="Genomic_DNA"/>
</dbReference>
<keyword evidence="12 18" id="KW-0511">Multifunctional enzyme</keyword>
<evidence type="ECO:0000256" key="13">
    <source>
        <dbReference type="ARBA" id="ARBA00023315"/>
    </source>
</evidence>
<evidence type="ECO:0000313" key="22">
    <source>
        <dbReference type="Proteomes" id="UP000003294"/>
    </source>
</evidence>
<comment type="similarity">
    <text evidence="2 18">In the C-terminal section; belongs to the transferase hexapeptide repeat family.</text>
</comment>
<dbReference type="STRING" id="546262.NEICINOT_05109"/>
<keyword evidence="14 18" id="KW-0961">Cell wall biogenesis/degradation</keyword>
<feature type="binding site" evidence="18">
    <location>
        <position position="419"/>
    </location>
    <ligand>
        <name>acetyl-CoA</name>
        <dbReference type="ChEBI" id="CHEBI:57288"/>
    </ligand>
</feature>
<keyword evidence="13 18" id="KW-0012">Acyltransferase</keyword>
<dbReference type="InterPro" id="IPR011004">
    <property type="entry name" value="Trimer_LpxA-like_sf"/>
</dbReference>
<feature type="active site" description="Proton acceptor" evidence="18">
    <location>
        <position position="377"/>
    </location>
</feature>
<comment type="catalytic activity">
    <reaction evidence="15 18">
        <text>alpha-D-glucosamine 1-phosphate + acetyl-CoA = N-acetyl-alpha-D-glucosamine 1-phosphate + CoA + H(+)</text>
        <dbReference type="Rhea" id="RHEA:13725"/>
        <dbReference type="ChEBI" id="CHEBI:15378"/>
        <dbReference type="ChEBI" id="CHEBI:57287"/>
        <dbReference type="ChEBI" id="CHEBI:57288"/>
        <dbReference type="ChEBI" id="CHEBI:57776"/>
        <dbReference type="ChEBI" id="CHEBI:58516"/>
        <dbReference type="EC" id="2.3.1.157"/>
    </reaction>
</comment>
<accession>D0W5Y3</accession>
<evidence type="ECO:0000256" key="4">
    <source>
        <dbReference type="ARBA" id="ARBA00022490"/>
    </source>
</evidence>
<feature type="binding site" evidence="18">
    <location>
        <position position="365"/>
    </location>
    <ligand>
        <name>UDP-N-acetyl-alpha-D-glucosamine</name>
        <dbReference type="ChEBI" id="CHEBI:57705"/>
    </ligand>
</feature>
<comment type="pathway">
    <text evidence="18">Nucleotide-sugar biosynthesis; UDP-N-acetyl-alpha-D-glucosamine biosynthesis; N-acetyl-alpha-D-glucosamine 1-phosphate from alpha-D-glucosamine 6-phosphate (route II): step 2/2.</text>
</comment>
<dbReference type="GO" id="GO:0000902">
    <property type="term" value="P:cell morphogenesis"/>
    <property type="evidence" value="ECO:0007669"/>
    <property type="project" value="UniProtKB-UniRule"/>
</dbReference>
<gene>
    <name evidence="18 21" type="primary">glmU</name>
    <name evidence="21" type="ORF">NEICINOT_05109</name>
</gene>
<comment type="function">
    <text evidence="17 18">Catalyzes the last two sequential reactions in the de novo biosynthetic pathway for UDP-N-acetylglucosamine (UDP-GlcNAc). The C-terminal domain catalyzes the transfer of acetyl group from acetyl coenzyme A to glucosamine-1-phosphate (GlcN-1-P) to produce N-acetylglucosamine-1-phosphate (GlcNAc-1-P), which is converted into UDP-GlcNAc by the transfer of uridine 5-monophosphate (from uridine 5-triphosphate), a reaction catalyzed by the N-terminal domain.</text>
</comment>
<evidence type="ECO:0000256" key="18">
    <source>
        <dbReference type="HAMAP-Rule" id="MF_01631"/>
    </source>
</evidence>
<dbReference type="SUPFAM" id="SSF53448">
    <property type="entry name" value="Nucleotide-diphospho-sugar transferases"/>
    <property type="match status" value="1"/>
</dbReference>
<dbReference type="InterPro" id="IPR050065">
    <property type="entry name" value="GlmU-like"/>
</dbReference>
<dbReference type="Pfam" id="PF12804">
    <property type="entry name" value="NTP_transf_3"/>
    <property type="match status" value="1"/>
</dbReference>
<keyword evidence="9 18" id="KW-0460">Magnesium</keyword>
<dbReference type="Gene3D" id="2.160.10.10">
    <property type="entry name" value="Hexapeptide repeat proteins"/>
    <property type="match status" value="1"/>
</dbReference>
<dbReference type="Proteomes" id="UP000003294">
    <property type="component" value="Unassembled WGS sequence"/>
</dbReference>
<comment type="subunit">
    <text evidence="18">Homotrimer.</text>
</comment>
<evidence type="ECO:0000256" key="8">
    <source>
        <dbReference type="ARBA" id="ARBA00022737"/>
    </source>
</evidence>
<comment type="catalytic activity">
    <reaction evidence="16 18">
        <text>N-acetyl-alpha-D-glucosamine 1-phosphate + UTP + H(+) = UDP-N-acetyl-alpha-D-glucosamine + diphosphate</text>
        <dbReference type="Rhea" id="RHEA:13509"/>
        <dbReference type="ChEBI" id="CHEBI:15378"/>
        <dbReference type="ChEBI" id="CHEBI:33019"/>
        <dbReference type="ChEBI" id="CHEBI:46398"/>
        <dbReference type="ChEBI" id="CHEBI:57705"/>
        <dbReference type="ChEBI" id="CHEBI:57776"/>
        <dbReference type="EC" id="2.7.7.23"/>
    </reaction>
</comment>
<feature type="domain" description="Mannose-1-phosphate guanyltransferase C-terminal" evidence="20">
    <location>
        <begin position="284"/>
        <end position="359"/>
    </location>
</feature>
<comment type="similarity">
    <text evidence="3 18">In the N-terminal section; belongs to the N-acetylglucosamine-1-phosphate uridyltransferase family.</text>
</comment>
<evidence type="ECO:0000256" key="15">
    <source>
        <dbReference type="ARBA" id="ARBA00048247"/>
    </source>
</evidence>
<feature type="region of interest" description="Pyrophosphorylase" evidence="18">
    <location>
        <begin position="1"/>
        <end position="243"/>
    </location>
</feature>
<dbReference type="GO" id="GO:0005737">
    <property type="term" value="C:cytoplasm"/>
    <property type="evidence" value="ECO:0007669"/>
    <property type="project" value="UniProtKB-SubCell"/>
</dbReference>
<dbReference type="PANTHER" id="PTHR43584">
    <property type="entry name" value="NUCLEOTIDYL TRANSFERASE"/>
    <property type="match status" value="1"/>
</dbReference>
<comment type="cofactor">
    <cofactor evidence="18">
        <name>Mg(2+)</name>
        <dbReference type="ChEBI" id="CHEBI:18420"/>
    </cofactor>
    <text evidence="18">Binds 1 Mg(2+) ion per subunit.</text>
</comment>
<feature type="region of interest" description="Linker" evidence="18">
    <location>
        <begin position="244"/>
        <end position="264"/>
    </location>
</feature>
<feature type="binding site" evidence="18">
    <location>
        <begin position="400"/>
        <end position="401"/>
    </location>
    <ligand>
        <name>acetyl-CoA</name>
        <dbReference type="ChEBI" id="CHEBI:57288"/>
    </ligand>
</feature>
<dbReference type="GO" id="GO:0008360">
    <property type="term" value="P:regulation of cell shape"/>
    <property type="evidence" value="ECO:0007669"/>
    <property type="project" value="UniProtKB-KW"/>
</dbReference>
<feature type="binding site" evidence="18">
    <location>
        <position position="380"/>
    </location>
    <ligand>
        <name>UDP-N-acetyl-alpha-D-glucosamine</name>
        <dbReference type="ChEBI" id="CHEBI:57705"/>
    </ligand>
</feature>
<feature type="binding site" evidence="18">
    <location>
        <position position="90"/>
    </location>
    <ligand>
        <name>UDP-N-acetyl-alpha-D-glucosamine</name>
        <dbReference type="ChEBI" id="CHEBI:57705"/>
    </ligand>
</feature>
<feature type="binding site" evidence="18">
    <location>
        <begin position="117"/>
        <end position="119"/>
    </location>
    <ligand>
        <name>UDP-N-acetyl-alpha-D-glucosamine</name>
        <dbReference type="ChEBI" id="CHEBI:57705"/>
    </ligand>
</feature>
<dbReference type="GO" id="GO:0000287">
    <property type="term" value="F:magnesium ion binding"/>
    <property type="evidence" value="ECO:0007669"/>
    <property type="project" value="UniProtKB-UniRule"/>
</dbReference>
<dbReference type="GO" id="GO:0006048">
    <property type="term" value="P:UDP-N-acetylglucosamine biosynthetic process"/>
    <property type="evidence" value="ECO:0007669"/>
    <property type="project" value="UniProtKB-UniPathway"/>
</dbReference>
<dbReference type="Pfam" id="PF00132">
    <property type="entry name" value="Hexapep"/>
    <property type="match status" value="1"/>
</dbReference>
<keyword evidence="4 18" id="KW-0963">Cytoplasm</keyword>
<comment type="subcellular location">
    <subcellularLocation>
        <location evidence="1 18">Cytoplasm</location>
    </subcellularLocation>
</comment>
<evidence type="ECO:0000256" key="1">
    <source>
        <dbReference type="ARBA" id="ARBA00004496"/>
    </source>
</evidence>
<dbReference type="GO" id="GO:0003977">
    <property type="term" value="F:UDP-N-acetylglucosamine diphosphorylase activity"/>
    <property type="evidence" value="ECO:0007669"/>
    <property type="project" value="UniProtKB-UniRule"/>
</dbReference>
<dbReference type="eggNOG" id="COG1207">
    <property type="taxonomic scope" value="Bacteria"/>
</dbReference>
<evidence type="ECO:0000256" key="11">
    <source>
        <dbReference type="ARBA" id="ARBA00022984"/>
    </source>
</evidence>
<feature type="binding site" evidence="18">
    <location>
        <position position="168"/>
    </location>
    <ligand>
        <name>UDP-N-acetyl-alpha-D-glucosamine</name>
        <dbReference type="ChEBI" id="CHEBI:57705"/>
    </ligand>
</feature>
<feature type="binding site" evidence="18">
    <location>
        <begin position="95"/>
        <end position="96"/>
    </location>
    <ligand>
        <name>UDP-N-acetyl-alpha-D-glucosamine</name>
        <dbReference type="ChEBI" id="CHEBI:57705"/>
    </ligand>
</feature>
<evidence type="ECO:0000256" key="14">
    <source>
        <dbReference type="ARBA" id="ARBA00023316"/>
    </source>
</evidence>
<dbReference type="PANTHER" id="PTHR43584:SF3">
    <property type="entry name" value="BIFUNCTIONAL PROTEIN GLMU"/>
    <property type="match status" value="1"/>
</dbReference>
<reference evidence="21 22" key="1">
    <citation type="submission" date="2009-10" db="EMBL/GenBank/DDBJ databases">
        <authorList>
            <person name="Weinstock G."/>
            <person name="Sodergren E."/>
            <person name="Clifton S."/>
            <person name="Fulton L."/>
            <person name="Fulton B."/>
            <person name="Courtney L."/>
            <person name="Fronick C."/>
            <person name="Harrison M."/>
            <person name="Strong C."/>
            <person name="Farmer C."/>
            <person name="Delahaunty K."/>
            <person name="Markovic C."/>
            <person name="Hall O."/>
            <person name="Minx P."/>
            <person name="Tomlinson C."/>
            <person name="Mitreva M."/>
            <person name="Nelson J."/>
            <person name="Hou S."/>
            <person name="Wollam A."/>
            <person name="Pepin K.H."/>
            <person name="Johnson M."/>
            <person name="Bhonagiri V."/>
            <person name="Nash W.E."/>
            <person name="Warren W."/>
            <person name="Chinwalla A."/>
            <person name="Mardis E.R."/>
            <person name="Wilson R.K."/>
        </authorList>
    </citation>
    <scope>NUCLEOTIDE SEQUENCE [LARGE SCALE GENOMIC DNA]</scope>
    <source>
        <strain evidence="21 22">ATCC 14685</strain>
    </source>
</reference>
<dbReference type="UniPathway" id="UPA00973"/>
<feature type="binding site" evidence="18">
    <location>
        <position position="183"/>
    </location>
    <ligand>
        <name>UDP-N-acetyl-alpha-D-glucosamine</name>
        <dbReference type="ChEBI" id="CHEBI:57705"/>
    </ligand>
</feature>